<organism evidence="2 3">
    <name type="scientific">Sphingobacterium lactis</name>
    <dbReference type="NCBI Taxonomy" id="797291"/>
    <lineage>
        <taxon>Bacteria</taxon>
        <taxon>Pseudomonadati</taxon>
        <taxon>Bacteroidota</taxon>
        <taxon>Sphingobacteriia</taxon>
        <taxon>Sphingobacteriales</taxon>
        <taxon>Sphingobacteriaceae</taxon>
        <taxon>Sphingobacterium</taxon>
    </lineage>
</organism>
<dbReference type="AlphaFoldDB" id="A0A1H6BFF3"/>
<dbReference type="Proteomes" id="UP000236731">
    <property type="component" value="Unassembled WGS sequence"/>
</dbReference>
<evidence type="ECO:0000313" key="2">
    <source>
        <dbReference type="EMBL" id="SEG59027.1"/>
    </source>
</evidence>
<gene>
    <name evidence="2" type="ORF">SAMN05421877_11058</name>
</gene>
<proteinExistence type="predicted"/>
<sequence length="56" mass="6381">MFHKRNNSSKSQTNPSGKAHPFIKRIKAQSRAVRKISLLQAVLNDLKVNNFVFSNN</sequence>
<keyword evidence="3" id="KW-1185">Reference proteome</keyword>
<evidence type="ECO:0000256" key="1">
    <source>
        <dbReference type="SAM" id="MobiDB-lite"/>
    </source>
</evidence>
<feature type="region of interest" description="Disordered" evidence="1">
    <location>
        <begin position="1"/>
        <end position="23"/>
    </location>
</feature>
<accession>A0A1H6BFF3</accession>
<evidence type="ECO:0000313" key="3">
    <source>
        <dbReference type="Proteomes" id="UP000236731"/>
    </source>
</evidence>
<dbReference type="RefSeq" id="WP_160003783.1">
    <property type="nucleotide sequence ID" value="NZ_CP049246.1"/>
</dbReference>
<dbReference type="EMBL" id="FNUT01000010">
    <property type="protein sequence ID" value="SEG59027.1"/>
    <property type="molecule type" value="Genomic_DNA"/>
</dbReference>
<name>A0A1H6BFF3_9SPHI</name>
<protein>
    <submittedName>
        <fullName evidence="2">Uncharacterized protein</fullName>
    </submittedName>
</protein>
<reference evidence="3" key="1">
    <citation type="submission" date="2016-10" db="EMBL/GenBank/DDBJ databases">
        <authorList>
            <person name="Varghese N."/>
            <person name="Submissions S."/>
        </authorList>
    </citation>
    <scope>NUCLEOTIDE SEQUENCE [LARGE SCALE GENOMIC DNA]</scope>
    <source>
        <strain evidence="3">DSM 22361</strain>
    </source>
</reference>